<protein>
    <recommendedName>
        <fullName evidence="1">Carboxymuconolactone decarboxylase-like domain-containing protein</fullName>
    </recommendedName>
</protein>
<accession>A0ABQ3HPD6</accession>
<keyword evidence="3" id="KW-1185">Reference proteome</keyword>
<organism evidence="2 3">
    <name type="scientific">Nocardioides flavus</name>
    <name type="common">ex Wang et al. 2016</name>
    <dbReference type="NCBI Taxonomy" id="2058780"/>
    <lineage>
        <taxon>Bacteria</taxon>
        <taxon>Bacillati</taxon>
        <taxon>Actinomycetota</taxon>
        <taxon>Actinomycetes</taxon>
        <taxon>Propionibacteriales</taxon>
        <taxon>Nocardioidaceae</taxon>
        <taxon>Nocardioides</taxon>
    </lineage>
</organism>
<dbReference type="InterPro" id="IPR052512">
    <property type="entry name" value="4CMD/NDH-1_regulator"/>
</dbReference>
<dbReference type="Proteomes" id="UP000597341">
    <property type="component" value="Unassembled WGS sequence"/>
</dbReference>
<gene>
    <name evidence="2" type="ORF">GCM10011376_26290</name>
</gene>
<dbReference type="Pfam" id="PF02627">
    <property type="entry name" value="CMD"/>
    <property type="match status" value="1"/>
</dbReference>
<dbReference type="Gene3D" id="1.20.1290.10">
    <property type="entry name" value="AhpD-like"/>
    <property type="match status" value="1"/>
</dbReference>
<evidence type="ECO:0000313" key="2">
    <source>
        <dbReference type="EMBL" id="GHE18019.1"/>
    </source>
</evidence>
<evidence type="ECO:0000259" key="1">
    <source>
        <dbReference type="Pfam" id="PF02627"/>
    </source>
</evidence>
<feature type="domain" description="Carboxymuconolactone decarboxylase-like" evidence="1">
    <location>
        <begin position="46"/>
        <end position="127"/>
    </location>
</feature>
<dbReference type="InterPro" id="IPR003779">
    <property type="entry name" value="CMD-like"/>
</dbReference>
<sequence length="141" mass="15543">MTDTNPTTDRYQRGLDRMMELVSPEHAGSYDHAKLVDSYQSIDEHLADYIVSFAFGDIYSRDSLTQQEQTLVTISMLAALGIEPQLKLHISVGFNVGLTQQQIVGALIHGIPYIGFPRVLNGLTLLQQVMAERTASDSSAS</sequence>
<proteinExistence type="predicted"/>
<reference evidence="3" key="1">
    <citation type="journal article" date="2019" name="Int. J. Syst. Evol. Microbiol.">
        <title>The Global Catalogue of Microorganisms (GCM) 10K type strain sequencing project: providing services to taxonomists for standard genome sequencing and annotation.</title>
        <authorList>
            <consortium name="The Broad Institute Genomics Platform"/>
            <consortium name="The Broad Institute Genome Sequencing Center for Infectious Disease"/>
            <person name="Wu L."/>
            <person name="Ma J."/>
        </authorList>
    </citation>
    <scope>NUCLEOTIDE SEQUENCE [LARGE SCALE GENOMIC DNA]</scope>
    <source>
        <strain evidence="3">CGMCC 1.12791</strain>
    </source>
</reference>
<dbReference type="PANTHER" id="PTHR33570:SF2">
    <property type="entry name" value="CARBOXYMUCONOLACTONE DECARBOXYLASE-LIKE DOMAIN-CONTAINING PROTEIN"/>
    <property type="match status" value="1"/>
</dbReference>
<dbReference type="InterPro" id="IPR029032">
    <property type="entry name" value="AhpD-like"/>
</dbReference>
<dbReference type="SUPFAM" id="SSF69118">
    <property type="entry name" value="AhpD-like"/>
    <property type="match status" value="1"/>
</dbReference>
<comment type="caution">
    <text evidence="2">The sequence shown here is derived from an EMBL/GenBank/DDBJ whole genome shotgun (WGS) entry which is preliminary data.</text>
</comment>
<evidence type="ECO:0000313" key="3">
    <source>
        <dbReference type="Proteomes" id="UP000597341"/>
    </source>
</evidence>
<dbReference type="PANTHER" id="PTHR33570">
    <property type="entry name" value="4-CARBOXYMUCONOLACTONE DECARBOXYLASE FAMILY PROTEIN"/>
    <property type="match status" value="1"/>
</dbReference>
<dbReference type="EMBL" id="BNAD01000007">
    <property type="protein sequence ID" value="GHE18019.1"/>
    <property type="molecule type" value="Genomic_DNA"/>
</dbReference>
<name>A0ABQ3HPD6_9ACTN</name>
<dbReference type="RefSeq" id="WP_191279936.1">
    <property type="nucleotide sequence ID" value="NZ_BNAD01000007.1"/>
</dbReference>